<evidence type="ECO:0000256" key="6">
    <source>
        <dbReference type="SAM" id="Phobius"/>
    </source>
</evidence>
<feature type="chain" id="PRO_5042959881" description="G-protein coupled receptors family 3 profile domain-containing protein" evidence="7">
    <location>
        <begin position="19"/>
        <end position="744"/>
    </location>
</feature>
<feature type="transmembrane region" description="Helical" evidence="6">
    <location>
        <begin position="464"/>
        <end position="484"/>
    </location>
</feature>
<feature type="transmembrane region" description="Helical" evidence="6">
    <location>
        <begin position="535"/>
        <end position="557"/>
    </location>
</feature>
<dbReference type="GO" id="GO:0004930">
    <property type="term" value="F:G protein-coupled receptor activity"/>
    <property type="evidence" value="ECO:0007669"/>
    <property type="project" value="InterPro"/>
</dbReference>
<dbReference type="Pfam" id="PF00003">
    <property type="entry name" value="7tm_3"/>
    <property type="match status" value="1"/>
</dbReference>
<dbReference type="EMBL" id="JAVRBK010000004">
    <property type="protein sequence ID" value="KAK5644945.1"/>
    <property type="molecule type" value="Genomic_DNA"/>
</dbReference>
<organism evidence="9 10">
    <name type="scientific">Pyrocoelia pectoralis</name>
    <dbReference type="NCBI Taxonomy" id="417401"/>
    <lineage>
        <taxon>Eukaryota</taxon>
        <taxon>Metazoa</taxon>
        <taxon>Ecdysozoa</taxon>
        <taxon>Arthropoda</taxon>
        <taxon>Hexapoda</taxon>
        <taxon>Insecta</taxon>
        <taxon>Pterygota</taxon>
        <taxon>Neoptera</taxon>
        <taxon>Endopterygota</taxon>
        <taxon>Coleoptera</taxon>
        <taxon>Polyphaga</taxon>
        <taxon>Elateriformia</taxon>
        <taxon>Elateroidea</taxon>
        <taxon>Lampyridae</taxon>
        <taxon>Lampyrinae</taxon>
        <taxon>Pyrocoelia</taxon>
    </lineage>
</organism>
<sequence length="744" mass="83600">MRYVIIIFTLANVLIVSGTSVCGVNEVYEDKKDLNFVLLFKECSLLNCNSRTYINSAIWTVNQLNDLNFTSPVNLGLTVYHTCSEGDDYNVIYKIFRTYEAEGFVGALSNHALSKSLKRFSDALDIHLTVTNSYQIWIIEATVKFLLTFESRTNVTVYAESENVLRLFYSLTKYANVCVKNGYVLKGKSPPDRIEKATNGIEVLLARCETINAFLANFTQTHGTQMVFVPLDSSIINLEFPDGSYVIQPLLGEIENDTKFSPSPIFFNIANPLVEIAVKISEIVESCNRTANKSACLHKIHGHYLGNLNKIEPFHVLSILNIEQISDSFAYNIFRVENLTLINDLNVSFNTDNKTVLQSYTHVFTYIVFNKTLMSEDDGNTSVTYERDPVCQTCRYQCVNFLPKTPPKRILISYAFSKFGLRTDSWVYAFMAISLLGVIFCVAVLIFIVVRFCKNDIFEGNPSLTIILLLTVILMYCSVIPYTIDSDKEARDYICIVKALSTTLTYAFAFSLLLSRSILLATISKEIGFMAHVAGPVQSFLTLFIFGVQGALSLQFINHCEDLFRGISFIYLMCYNVILLVLLLFICPLNTRSQRNYKEGKYFTVAISIIACVWSCWIPGYAVFDHEWKEPMLCLGLVSTASILLGAIFIPRTYMMTVAATRDRLTSVIPSLQANSSLADVYRASAQPIYDCINIAAITARCGPPPAAPPLPQAEVYSSLPAAYEDEFHFERPASPDTDKVTRF</sequence>
<reference evidence="9 10" key="1">
    <citation type="journal article" date="2024" name="Insects">
        <title>An Improved Chromosome-Level Genome Assembly of the Firefly Pyrocoelia pectoralis.</title>
        <authorList>
            <person name="Fu X."/>
            <person name="Meyer-Rochow V.B."/>
            <person name="Ballantyne L."/>
            <person name="Zhu X."/>
        </authorList>
    </citation>
    <scope>NUCLEOTIDE SEQUENCE [LARGE SCALE GENOMIC DNA]</scope>
    <source>
        <strain evidence="9">XCY_ONT2</strain>
    </source>
</reference>
<keyword evidence="2 6" id="KW-0812">Transmembrane</keyword>
<dbReference type="GO" id="GO:0007601">
    <property type="term" value="P:visual perception"/>
    <property type="evidence" value="ECO:0007669"/>
    <property type="project" value="InterPro"/>
</dbReference>
<feature type="transmembrane region" description="Helical" evidence="6">
    <location>
        <begin position="426"/>
        <end position="452"/>
    </location>
</feature>
<keyword evidence="10" id="KW-1185">Reference proteome</keyword>
<dbReference type="InterPro" id="IPR017978">
    <property type="entry name" value="GPCR_3_C"/>
</dbReference>
<evidence type="ECO:0000313" key="10">
    <source>
        <dbReference type="Proteomes" id="UP001329430"/>
    </source>
</evidence>
<evidence type="ECO:0000256" key="4">
    <source>
        <dbReference type="ARBA" id="ARBA00023136"/>
    </source>
</evidence>
<evidence type="ECO:0000259" key="8">
    <source>
        <dbReference type="PROSITE" id="PS50259"/>
    </source>
</evidence>
<name>A0AAN7ZG16_9COLE</name>
<evidence type="ECO:0000256" key="2">
    <source>
        <dbReference type="ARBA" id="ARBA00022692"/>
    </source>
</evidence>
<dbReference type="InterPro" id="IPR050726">
    <property type="entry name" value="mGluR"/>
</dbReference>
<evidence type="ECO:0000313" key="9">
    <source>
        <dbReference type="EMBL" id="KAK5644945.1"/>
    </source>
</evidence>
<proteinExistence type="predicted"/>
<evidence type="ECO:0000256" key="1">
    <source>
        <dbReference type="ARBA" id="ARBA00004141"/>
    </source>
</evidence>
<feature type="transmembrane region" description="Helical" evidence="6">
    <location>
        <begin position="504"/>
        <end position="523"/>
    </location>
</feature>
<comment type="caution">
    <text evidence="9">The sequence shown here is derived from an EMBL/GenBank/DDBJ whole genome shotgun (WGS) entry which is preliminary data.</text>
</comment>
<gene>
    <name evidence="9" type="ORF">RI129_006245</name>
</gene>
<feature type="signal peptide" evidence="7">
    <location>
        <begin position="1"/>
        <end position="18"/>
    </location>
</feature>
<keyword evidence="3 6" id="KW-1133">Transmembrane helix</keyword>
<dbReference type="PANTHER" id="PTHR24060">
    <property type="entry name" value="METABOTROPIC GLUTAMATE RECEPTOR"/>
    <property type="match status" value="1"/>
</dbReference>
<keyword evidence="5" id="KW-0325">Glycoprotein</keyword>
<comment type="subcellular location">
    <subcellularLocation>
        <location evidence="1">Membrane</location>
        <topology evidence="1">Multi-pass membrane protein</topology>
    </subcellularLocation>
</comment>
<keyword evidence="4 6" id="KW-0472">Membrane</keyword>
<feature type="transmembrane region" description="Helical" evidence="6">
    <location>
        <begin position="569"/>
        <end position="590"/>
    </location>
</feature>
<feature type="transmembrane region" description="Helical" evidence="6">
    <location>
        <begin position="602"/>
        <end position="624"/>
    </location>
</feature>
<protein>
    <recommendedName>
        <fullName evidence="8">G-protein coupled receptors family 3 profile domain-containing protein</fullName>
    </recommendedName>
</protein>
<evidence type="ECO:0000256" key="7">
    <source>
        <dbReference type="SAM" id="SignalP"/>
    </source>
</evidence>
<dbReference type="InterPro" id="IPR002956">
    <property type="entry name" value="Bride_of_7less"/>
</dbReference>
<feature type="domain" description="G-protein coupled receptors family 3 profile" evidence="8">
    <location>
        <begin position="569"/>
        <end position="663"/>
    </location>
</feature>
<dbReference type="PRINTS" id="PR01223">
    <property type="entry name" value="BRIDEOF7LESS"/>
</dbReference>
<keyword evidence="7" id="KW-0732">Signal</keyword>
<feature type="transmembrane region" description="Helical" evidence="6">
    <location>
        <begin position="630"/>
        <end position="650"/>
    </location>
</feature>
<dbReference type="GO" id="GO:0005118">
    <property type="term" value="F:sevenless binding"/>
    <property type="evidence" value="ECO:0007669"/>
    <property type="project" value="InterPro"/>
</dbReference>
<evidence type="ECO:0000256" key="3">
    <source>
        <dbReference type="ARBA" id="ARBA00022989"/>
    </source>
</evidence>
<dbReference type="PROSITE" id="PS50259">
    <property type="entry name" value="G_PROTEIN_RECEP_F3_4"/>
    <property type="match status" value="1"/>
</dbReference>
<dbReference type="Proteomes" id="UP001329430">
    <property type="component" value="Chromosome 4"/>
</dbReference>
<accession>A0AAN7ZG16</accession>
<dbReference type="GO" id="GO:0016020">
    <property type="term" value="C:membrane"/>
    <property type="evidence" value="ECO:0007669"/>
    <property type="project" value="UniProtKB-SubCell"/>
</dbReference>
<evidence type="ECO:0000256" key="5">
    <source>
        <dbReference type="ARBA" id="ARBA00023180"/>
    </source>
</evidence>
<dbReference type="AlphaFoldDB" id="A0AAN7ZG16"/>